<dbReference type="EMBL" id="AAXG02000001">
    <property type="protein sequence ID" value="EDN02082.1"/>
    <property type="molecule type" value="Genomic_DNA"/>
</dbReference>
<dbReference type="AlphaFoldDB" id="A6NPK1"/>
<keyword evidence="2" id="KW-1185">Reference proteome</keyword>
<dbReference type="Proteomes" id="UP000003639">
    <property type="component" value="Unassembled WGS sequence"/>
</dbReference>
<proteinExistence type="predicted"/>
<protein>
    <submittedName>
        <fullName evidence="1">Uncharacterized protein</fullName>
    </submittedName>
</protein>
<comment type="caution">
    <text evidence="1">The sequence shown here is derived from an EMBL/GenBank/DDBJ whole genome shotgun (WGS) entry which is preliminary data.</text>
</comment>
<reference evidence="1 2" key="2">
    <citation type="submission" date="2007-06" db="EMBL/GenBank/DDBJ databases">
        <title>Draft genome sequence of Pseudoflavonifractor capillosus ATCC 29799.</title>
        <authorList>
            <person name="Sudarsanam P."/>
            <person name="Ley R."/>
            <person name="Guruge J."/>
            <person name="Turnbaugh P.J."/>
            <person name="Mahowald M."/>
            <person name="Liep D."/>
            <person name="Gordon J."/>
        </authorList>
    </citation>
    <scope>NUCLEOTIDE SEQUENCE [LARGE SCALE GENOMIC DNA]</scope>
    <source>
        <strain evidence="1 2">ATCC 29799</strain>
    </source>
</reference>
<reference evidence="1 2" key="1">
    <citation type="submission" date="2007-04" db="EMBL/GenBank/DDBJ databases">
        <authorList>
            <person name="Fulton L."/>
            <person name="Clifton S."/>
            <person name="Fulton B."/>
            <person name="Xu J."/>
            <person name="Minx P."/>
            <person name="Pepin K.H."/>
            <person name="Johnson M."/>
            <person name="Thiruvilangam P."/>
            <person name="Bhonagiri V."/>
            <person name="Nash W.E."/>
            <person name="Mardis E.R."/>
            <person name="Wilson R.K."/>
        </authorList>
    </citation>
    <scope>NUCLEOTIDE SEQUENCE [LARGE SCALE GENOMIC DNA]</scope>
    <source>
        <strain evidence="1 2">ATCC 29799</strain>
    </source>
</reference>
<name>A6NPK1_9FIRM</name>
<sequence>MQAAARGRAGPGDVAGVLRNFRFNKNKIQHKSGSPPIYSGVIVHRIPQNFNSKYVDNPTKIHFLLNNSQ</sequence>
<accession>A6NPK1</accession>
<organism evidence="1 2">
    <name type="scientific">Pseudoflavonifractor capillosus ATCC 29799</name>
    <dbReference type="NCBI Taxonomy" id="411467"/>
    <lineage>
        <taxon>Bacteria</taxon>
        <taxon>Bacillati</taxon>
        <taxon>Bacillota</taxon>
        <taxon>Clostridia</taxon>
        <taxon>Eubacteriales</taxon>
        <taxon>Oscillospiraceae</taxon>
        <taxon>Pseudoflavonifractor</taxon>
    </lineage>
</organism>
<dbReference type="STRING" id="411467.BACCAP_00116"/>
<gene>
    <name evidence="1" type="ORF">BACCAP_00116</name>
</gene>
<evidence type="ECO:0000313" key="1">
    <source>
        <dbReference type="EMBL" id="EDN02082.1"/>
    </source>
</evidence>
<evidence type="ECO:0000313" key="2">
    <source>
        <dbReference type="Proteomes" id="UP000003639"/>
    </source>
</evidence>